<feature type="compositionally biased region" description="Acidic residues" evidence="5">
    <location>
        <begin position="19"/>
        <end position="34"/>
    </location>
</feature>
<evidence type="ECO:0000313" key="8">
    <source>
        <dbReference type="Proteomes" id="UP000305948"/>
    </source>
</evidence>
<keyword evidence="2 6" id="KW-0812">Transmembrane</keyword>
<feature type="compositionally biased region" description="Pro residues" evidence="5">
    <location>
        <begin position="74"/>
        <end position="83"/>
    </location>
</feature>
<evidence type="ECO:0000256" key="1">
    <source>
        <dbReference type="ARBA" id="ARBA00004141"/>
    </source>
</evidence>
<keyword evidence="8" id="KW-1185">Reference proteome</keyword>
<dbReference type="GO" id="GO:0030001">
    <property type="term" value="P:metal ion transport"/>
    <property type="evidence" value="ECO:0007669"/>
    <property type="project" value="InterPro"/>
</dbReference>
<feature type="transmembrane region" description="Helical" evidence="6">
    <location>
        <begin position="334"/>
        <end position="355"/>
    </location>
</feature>
<dbReference type="OrthoDB" id="10003116at2759"/>
<dbReference type="CDD" id="cd22212">
    <property type="entry name" value="NDFIP-like"/>
    <property type="match status" value="1"/>
</dbReference>
<evidence type="ECO:0008006" key="9">
    <source>
        <dbReference type="Google" id="ProtNLM"/>
    </source>
</evidence>
<protein>
    <recommendedName>
        <fullName evidence="9">Metal homeostatis protein bsd2</fullName>
    </recommendedName>
</protein>
<evidence type="ECO:0000256" key="3">
    <source>
        <dbReference type="ARBA" id="ARBA00022989"/>
    </source>
</evidence>
<dbReference type="GO" id="GO:0048471">
    <property type="term" value="C:perinuclear region of cytoplasm"/>
    <property type="evidence" value="ECO:0007669"/>
    <property type="project" value="TreeGrafter"/>
</dbReference>
<dbReference type="GO" id="GO:0005783">
    <property type="term" value="C:endoplasmic reticulum"/>
    <property type="evidence" value="ECO:0007669"/>
    <property type="project" value="TreeGrafter"/>
</dbReference>
<evidence type="ECO:0000256" key="4">
    <source>
        <dbReference type="ARBA" id="ARBA00023136"/>
    </source>
</evidence>
<dbReference type="InterPro" id="IPR019325">
    <property type="entry name" value="NEDD4/Bsd2"/>
</dbReference>
<comment type="subcellular location">
    <subcellularLocation>
        <location evidence="1">Membrane</location>
        <topology evidence="1">Multi-pass membrane protein</topology>
    </subcellularLocation>
</comment>
<proteinExistence type="predicted"/>
<dbReference type="STRING" id="5364.A0A5C3N1P3"/>
<accession>A0A5C3N1P3</accession>
<evidence type="ECO:0000256" key="5">
    <source>
        <dbReference type="SAM" id="MobiDB-lite"/>
    </source>
</evidence>
<dbReference type="GO" id="GO:0016020">
    <property type="term" value="C:membrane"/>
    <property type="evidence" value="ECO:0007669"/>
    <property type="project" value="UniProtKB-SubCell"/>
</dbReference>
<dbReference type="GO" id="GO:0006511">
    <property type="term" value="P:ubiquitin-dependent protein catabolic process"/>
    <property type="evidence" value="ECO:0007669"/>
    <property type="project" value="TreeGrafter"/>
</dbReference>
<gene>
    <name evidence="7" type="ORF">OE88DRAFT_1736276</name>
</gene>
<dbReference type="PANTHER" id="PTHR13396:SF5">
    <property type="entry name" value="NEDD4 FAMILY INTERACTING PROTEIN"/>
    <property type="match status" value="1"/>
</dbReference>
<dbReference type="GO" id="GO:0005794">
    <property type="term" value="C:Golgi apparatus"/>
    <property type="evidence" value="ECO:0007669"/>
    <property type="project" value="TreeGrafter"/>
</dbReference>
<dbReference type="AlphaFoldDB" id="A0A5C3N1P3"/>
<dbReference type="PANTHER" id="PTHR13396">
    <property type="entry name" value="NEDD4 FAMILY INTERACTING PROTEIN 1/2"/>
    <property type="match status" value="1"/>
</dbReference>
<dbReference type="Pfam" id="PF10176">
    <property type="entry name" value="NEDD4_Bsd2"/>
    <property type="match status" value="1"/>
</dbReference>
<evidence type="ECO:0000256" key="6">
    <source>
        <dbReference type="SAM" id="Phobius"/>
    </source>
</evidence>
<evidence type="ECO:0000313" key="7">
    <source>
        <dbReference type="EMBL" id="TFK49978.1"/>
    </source>
</evidence>
<name>A0A5C3N1P3_9AGAM</name>
<evidence type="ECO:0000256" key="2">
    <source>
        <dbReference type="ARBA" id="ARBA00022692"/>
    </source>
</evidence>
<organism evidence="7 8">
    <name type="scientific">Heliocybe sulcata</name>
    <dbReference type="NCBI Taxonomy" id="5364"/>
    <lineage>
        <taxon>Eukaryota</taxon>
        <taxon>Fungi</taxon>
        <taxon>Dikarya</taxon>
        <taxon>Basidiomycota</taxon>
        <taxon>Agaricomycotina</taxon>
        <taxon>Agaricomycetes</taxon>
        <taxon>Gloeophyllales</taxon>
        <taxon>Gloeophyllaceae</taxon>
        <taxon>Heliocybe</taxon>
    </lineage>
</organism>
<keyword evidence="4 6" id="KW-0472">Membrane</keyword>
<dbReference type="GO" id="GO:0031398">
    <property type="term" value="P:positive regulation of protein ubiquitination"/>
    <property type="evidence" value="ECO:0007669"/>
    <property type="project" value="TreeGrafter"/>
</dbReference>
<feature type="transmembrane region" description="Helical" evidence="6">
    <location>
        <begin position="253"/>
        <end position="270"/>
    </location>
</feature>
<keyword evidence="3 6" id="KW-1133">Transmembrane helix</keyword>
<feature type="transmembrane region" description="Helical" evidence="6">
    <location>
        <begin position="224"/>
        <end position="246"/>
    </location>
</feature>
<dbReference type="GO" id="GO:0007034">
    <property type="term" value="P:vacuolar transport"/>
    <property type="evidence" value="ECO:0007669"/>
    <property type="project" value="InterPro"/>
</dbReference>
<feature type="region of interest" description="Disordered" evidence="5">
    <location>
        <begin position="1"/>
        <end position="110"/>
    </location>
</feature>
<dbReference type="Proteomes" id="UP000305948">
    <property type="component" value="Unassembled WGS sequence"/>
</dbReference>
<reference evidence="7 8" key="1">
    <citation type="journal article" date="2019" name="Nat. Ecol. Evol.">
        <title>Megaphylogeny resolves global patterns of mushroom evolution.</title>
        <authorList>
            <person name="Varga T."/>
            <person name="Krizsan K."/>
            <person name="Foldi C."/>
            <person name="Dima B."/>
            <person name="Sanchez-Garcia M."/>
            <person name="Sanchez-Ramirez S."/>
            <person name="Szollosi G.J."/>
            <person name="Szarkandi J.G."/>
            <person name="Papp V."/>
            <person name="Albert L."/>
            <person name="Andreopoulos W."/>
            <person name="Angelini C."/>
            <person name="Antonin V."/>
            <person name="Barry K.W."/>
            <person name="Bougher N.L."/>
            <person name="Buchanan P."/>
            <person name="Buyck B."/>
            <person name="Bense V."/>
            <person name="Catcheside P."/>
            <person name="Chovatia M."/>
            <person name="Cooper J."/>
            <person name="Damon W."/>
            <person name="Desjardin D."/>
            <person name="Finy P."/>
            <person name="Geml J."/>
            <person name="Haridas S."/>
            <person name="Hughes K."/>
            <person name="Justo A."/>
            <person name="Karasinski D."/>
            <person name="Kautmanova I."/>
            <person name="Kiss B."/>
            <person name="Kocsube S."/>
            <person name="Kotiranta H."/>
            <person name="LaButti K.M."/>
            <person name="Lechner B.E."/>
            <person name="Liimatainen K."/>
            <person name="Lipzen A."/>
            <person name="Lukacs Z."/>
            <person name="Mihaltcheva S."/>
            <person name="Morgado L.N."/>
            <person name="Niskanen T."/>
            <person name="Noordeloos M.E."/>
            <person name="Ohm R.A."/>
            <person name="Ortiz-Santana B."/>
            <person name="Ovrebo C."/>
            <person name="Racz N."/>
            <person name="Riley R."/>
            <person name="Savchenko A."/>
            <person name="Shiryaev A."/>
            <person name="Soop K."/>
            <person name="Spirin V."/>
            <person name="Szebenyi C."/>
            <person name="Tomsovsky M."/>
            <person name="Tulloss R.E."/>
            <person name="Uehling J."/>
            <person name="Grigoriev I.V."/>
            <person name="Vagvolgyi C."/>
            <person name="Papp T."/>
            <person name="Martin F.M."/>
            <person name="Miettinen O."/>
            <person name="Hibbett D.S."/>
            <person name="Nagy L.G."/>
        </authorList>
    </citation>
    <scope>NUCLEOTIDE SEQUENCE [LARGE SCALE GENOMIC DNA]</scope>
    <source>
        <strain evidence="7 8">OMC1185</strain>
    </source>
</reference>
<dbReference type="EMBL" id="ML213514">
    <property type="protein sequence ID" value="TFK49978.1"/>
    <property type="molecule type" value="Genomic_DNA"/>
</dbReference>
<sequence length="430" mass="46643">MPGGYAPLPNPRSAPDAEREMDDAFESDGEEEQSLAETRPLTGGYGMSQDEEEGTSGDVVNVPGRYDFERDYDFPPPGSPPPASASALPSDLGNTNGVIPTSVVRPPPPRRSFVRRAVGALLPSHYTRIPTEPGNARRVGAGIENDGVFANVTAKPSRGVEVQGDDGNMYVVPEDAQKEMPPSYEAARLDSAPPYWETTVHAPSAIDGSDMMVDDLPTGSSMQFIANFFTSFFFQFPGFLLTYLLHTTHAAKFGSRAGLGLTLIQFGFYSRTQRMGTGDGGSGSEVLPGEELDGWPSELTPDSGNATMSIGNATMPDDTIVYNGGFNGVPSRDWLAFILMTLGWMLLLTSVLGFWRVKRWERSIRSASQPQPLSAEDIEHDRTVRRNLEIVFGIPPDHDENSDRRGAAVAPEALAAEERLTRDLRQAGLL</sequence>